<evidence type="ECO:0000256" key="2">
    <source>
        <dbReference type="ARBA" id="ARBA00008644"/>
    </source>
</evidence>
<evidence type="ECO:0000256" key="4">
    <source>
        <dbReference type="ARBA" id="ARBA00022737"/>
    </source>
</evidence>
<comment type="similarity">
    <text evidence="2">Belongs to the crooked-neck family.</text>
</comment>
<dbReference type="InterPro" id="IPR011990">
    <property type="entry name" value="TPR-like_helical_dom_sf"/>
</dbReference>
<accession>A0AAV1CNE8</accession>
<comment type="subcellular location">
    <subcellularLocation>
        <location evidence="1">Nucleus</location>
    </subcellularLocation>
</comment>
<evidence type="ECO:0000313" key="8">
    <source>
        <dbReference type="Proteomes" id="UP001161247"/>
    </source>
</evidence>
<dbReference type="Gene3D" id="1.25.40.10">
    <property type="entry name" value="Tetratricopeptide repeat domain"/>
    <property type="match status" value="2"/>
</dbReference>
<name>A0AAV1CNE8_OLDCO</name>
<evidence type="ECO:0000256" key="3">
    <source>
        <dbReference type="ARBA" id="ARBA00022664"/>
    </source>
</evidence>
<evidence type="ECO:0000256" key="6">
    <source>
        <dbReference type="ARBA" id="ARBA00023242"/>
    </source>
</evidence>
<evidence type="ECO:0000313" key="7">
    <source>
        <dbReference type="EMBL" id="CAI9096663.1"/>
    </source>
</evidence>
<dbReference type="PANTHER" id="PTHR11246:SF3">
    <property type="entry name" value="CROOKED NECK-LIKE PROTEIN 1"/>
    <property type="match status" value="1"/>
</dbReference>
<protein>
    <submittedName>
        <fullName evidence="7">OLC1v1032861C1</fullName>
    </submittedName>
</protein>
<dbReference type="GO" id="GO:0071014">
    <property type="term" value="C:post-mRNA release spliceosomal complex"/>
    <property type="evidence" value="ECO:0007669"/>
    <property type="project" value="TreeGrafter"/>
</dbReference>
<organism evidence="7 8">
    <name type="scientific">Oldenlandia corymbosa var. corymbosa</name>
    <dbReference type="NCBI Taxonomy" id="529605"/>
    <lineage>
        <taxon>Eukaryota</taxon>
        <taxon>Viridiplantae</taxon>
        <taxon>Streptophyta</taxon>
        <taxon>Embryophyta</taxon>
        <taxon>Tracheophyta</taxon>
        <taxon>Spermatophyta</taxon>
        <taxon>Magnoliopsida</taxon>
        <taxon>eudicotyledons</taxon>
        <taxon>Gunneridae</taxon>
        <taxon>Pentapetalae</taxon>
        <taxon>asterids</taxon>
        <taxon>lamiids</taxon>
        <taxon>Gentianales</taxon>
        <taxon>Rubiaceae</taxon>
        <taxon>Rubioideae</taxon>
        <taxon>Spermacoceae</taxon>
        <taxon>Hedyotis-Oldenlandia complex</taxon>
        <taxon>Oldenlandia</taxon>
    </lineage>
</organism>
<keyword evidence="8" id="KW-1185">Reference proteome</keyword>
<dbReference type="AlphaFoldDB" id="A0AAV1CNE8"/>
<dbReference type="Proteomes" id="UP001161247">
    <property type="component" value="Chromosome 2"/>
</dbReference>
<dbReference type="EMBL" id="OX459119">
    <property type="protein sequence ID" value="CAI9096663.1"/>
    <property type="molecule type" value="Genomic_DNA"/>
</dbReference>
<evidence type="ECO:0000256" key="5">
    <source>
        <dbReference type="ARBA" id="ARBA00023187"/>
    </source>
</evidence>
<reference evidence="7" key="1">
    <citation type="submission" date="2023-03" db="EMBL/GenBank/DDBJ databases">
        <authorList>
            <person name="Julca I."/>
        </authorList>
    </citation>
    <scope>NUCLEOTIDE SEQUENCE</scope>
</reference>
<dbReference type="GO" id="GO:0071007">
    <property type="term" value="C:U2-type catalytic step 2 spliceosome"/>
    <property type="evidence" value="ECO:0007669"/>
    <property type="project" value="TreeGrafter"/>
</dbReference>
<dbReference type="InterPro" id="IPR045075">
    <property type="entry name" value="Syf1-like"/>
</dbReference>
<evidence type="ECO:0000256" key="1">
    <source>
        <dbReference type="ARBA" id="ARBA00004123"/>
    </source>
</evidence>
<dbReference type="InterPro" id="IPR003107">
    <property type="entry name" value="HAT"/>
</dbReference>
<keyword evidence="3" id="KW-0507">mRNA processing</keyword>
<dbReference type="GO" id="GO:0000245">
    <property type="term" value="P:spliceosomal complex assembly"/>
    <property type="evidence" value="ECO:0007669"/>
    <property type="project" value="TreeGrafter"/>
</dbReference>
<keyword evidence="4" id="KW-0677">Repeat</keyword>
<keyword evidence="6" id="KW-0539">Nucleus</keyword>
<sequence>MWSNIAFFEMRNGFFDRARKVWQRIVEVFPQVDELWRSYIRMEEEMLGNGVGARQIFEDWVTREPGKQIGWLSYVNFELRHKQSRSSSPDLPEFETKYGDIARARTCFEKAVDQVMAMKDNVDEEAAEKLFLAYAEFEEEKCKDVEKARRIYQISLEHFLHKGVKAEKLCSKFVAFEKLCGGGDREGEDAI</sequence>
<dbReference type="GO" id="GO:0071011">
    <property type="term" value="C:precatalytic spliceosome"/>
    <property type="evidence" value="ECO:0007669"/>
    <property type="project" value="TreeGrafter"/>
</dbReference>
<keyword evidence="5" id="KW-0508">mRNA splicing</keyword>
<dbReference type="Pfam" id="PF23240">
    <property type="entry name" value="HAT_PRP39_N"/>
    <property type="match status" value="1"/>
</dbReference>
<dbReference type="GO" id="GO:0000974">
    <property type="term" value="C:Prp19 complex"/>
    <property type="evidence" value="ECO:0007669"/>
    <property type="project" value="TreeGrafter"/>
</dbReference>
<dbReference type="SMART" id="SM00386">
    <property type="entry name" value="HAT"/>
    <property type="match status" value="4"/>
</dbReference>
<dbReference type="PANTHER" id="PTHR11246">
    <property type="entry name" value="PRE-MRNA SPLICING FACTOR"/>
    <property type="match status" value="1"/>
</dbReference>
<gene>
    <name evidence="7" type="ORF">OLC1_LOCUS7364</name>
</gene>
<dbReference type="SUPFAM" id="SSF48452">
    <property type="entry name" value="TPR-like"/>
    <property type="match status" value="1"/>
</dbReference>
<proteinExistence type="inferred from homology"/>